<proteinExistence type="predicted"/>
<name>A0A6B9RGY7_9CAUD</name>
<organism evidence="1 2">
    <name type="scientific">Pectobacterium phage MA12</name>
    <dbReference type="NCBI Taxonomy" id="2686474"/>
    <lineage>
        <taxon>Viruses</taxon>
        <taxon>Duplodnaviria</taxon>
        <taxon>Heunggongvirae</taxon>
        <taxon>Uroviricota</taxon>
        <taxon>Caudoviricetes</taxon>
        <taxon>Casjensviridae</taxon>
        <taxon>Newforgelanevirus</taxon>
        <taxon>Newforgelanevirus MA12</taxon>
    </lineage>
</organism>
<evidence type="ECO:0000313" key="1">
    <source>
        <dbReference type="EMBL" id="QHI00828.1"/>
    </source>
</evidence>
<reference evidence="1 2" key="1">
    <citation type="journal article" date="2020" name="Viruses">
        <title>Genomic Characterization, Formulation and Efficacy in Planta of a Siphoviridae and Podoviridae Protection Cocktail against the Bacterial Plant Pathogens Pectobacterium spp.</title>
        <authorList>
            <person name="Zaczek-Moczydlowska M.A."/>
            <person name="Young G.K."/>
            <person name="Trudgett J."/>
            <person name="Fleming C.C."/>
            <person name="Campbell K."/>
            <person name="O'Hanlon R."/>
        </authorList>
    </citation>
    <scope>NUCLEOTIDE SEQUENCE [LARGE SCALE GENOMIC DNA]</scope>
</reference>
<dbReference type="Proteomes" id="UP000465092">
    <property type="component" value="Segment"/>
</dbReference>
<protein>
    <submittedName>
        <fullName evidence="1">Putative tail assembly protein</fullName>
    </submittedName>
</protein>
<sequence>MAGVNDNKIVMNSSGLVARSYNATGGTTDSGLVTPSDGTSIDQFSLILGLLDAYETIGDARALVRAEQAVNAILPILLRGTPVSPIANNVLPHWLFNVKYPHDGIQMDQAFESFGGIRPLNSGEIKAEMRMMLAAPRALNKFASITGKTMFADMAQAIIKNTREIASSIGVMPRWIVLNTETGDKAPSAGFPVWAQLSSSFDLPMVDTISARLQTMQASWQSALGELGPFAPMFNRDTGQGDWNTTLSYDVGGHGQYWALTDLSLHVAGSPLSRSIVIEFLDWLATDANWLPNAPSFNDKLTAMINRASLNDFASYDDVQATIDAVTLPKLGPPDFFRNTGAAHDQDDPGFAAMIMEAAVHLDNFQRPAGTGAIYISVENVIHKAMAILQATYRDTGEMTGTFSSNNDWTSYKHGAMMSAISYTLKWAQKTSRPSIEALCREWLSGMVKWVDANTRRAGSPWGARPWPFEIDWASGMTESIEFSTNVITSRSGREQRISRRRNFRRRLTYNYTLLTSQESSNFQAILKARQNAPAMVPQWQFSLVAGQFSAAGTNVITLAEAPPAFVEAGVPLIISQGGLQQLTYVRERTDLTLTLEDELDFPVFPGGLAVPSVNAIIDASTSSTKLSASYMQAAVGFQILPQEDYRTLADRPQPGNWISFISTAGFLWAKYINNASLLEVKLPLFWPEPGRFDFPIPTFTVGSETRELIDRQPNWASAVSVDDTWNYDLISYDAGPITPMGGETFGRRLVKATWTFFTKEDREDFESLLKRLRGMQVACWVPSWTRDFEMKADMTLGNRLVVQNNSFVDEGLLNAPFMGICIMTKAGGMLCARVASSVVNGGLATLTLDRDLGFLVTMDQVAKICALYRVRQASDTAEIQYHTKTVAECSISFVTVNDGPVA</sequence>
<dbReference type="EMBL" id="MN692199">
    <property type="protein sequence ID" value="QHI00828.1"/>
    <property type="molecule type" value="Genomic_DNA"/>
</dbReference>
<gene>
    <name evidence="1" type="ORF">MA12_gp01</name>
</gene>
<accession>A0A6B9RGY7</accession>
<evidence type="ECO:0000313" key="2">
    <source>
        <dbReference type="Proteomes" id="UP000465092"/>
    </source>
</evidence>
<keyword evidence="2" id="KW-1185">Reference proteome</keyword>